<name>A0ABU3IBQ7_9ACTO</name>
<evidence type="ECO:0000313" key="10">
    <source>
        <dbReference type="Proteomes" id="UP001247542"/>
    </source>
</evidence>
<evidence type="ECO:0000256" key="1">
    <source>
        <dbReference type="ARBA" id="ARBA00008023"/>
    </source>
</evidence>
<feature type="region of interest" description="Disordered" evidence="8">
    <location>
        <begin position="136"/>
        <end position="163"/>
    </location>
</feature>
<feature type="binding site" evidence="7">
    <location>
        <position position="75"/>
    </location>
    <ligand>
        <name>substrate</name>
    </ligand>
</feature>
<keyword evidence="2 7" id="KW-0479">Metal-binding</keyword>
<dbReference type="CDD" id="cd00515">
    <property type="entry name" value="HAM1"/>
    <property type="match status" value="1"/>
</dbReference>
<comment type="caution">
    <text evidence="7">Lacks conserved residue(s) required for the propagation of feature annotation.</text>
</comment>
<evidence type="ECO:0000256" key="3">
    <source>
        <dbReference type="ARBA" id="ARBA00022741"/>
    </source>
</evidence>
<dbReference type="EC" id="3.6.1.66" evidence="7"/>
<sequence length="262" mass="27776">MARLILATHNAHKADELHAILEPLIPDLAREDIVTSADFGYPEPVEDGLTFEQNALIKARAAANASGLAAVADDSGLCVDVLGGAPGIFSARWSGTHGDDRANLELLLAQLADIAPAHRGAQFHCAAALVVPRRTEPQDIMEPEGSNAPQEPRKLEATAPQEPKKLEANAAGSVTEPGSQNGPQNPLETQPSGALEVVEHGIMRGHLIERPRGEGGFGYDPIFVPQGLEQTSAQISAARKNELSHRGKAFRALAEAIRKQLA</sequence>
<feature type="compositionally biased region" description="Polar residues" evidence="8">
    <location>
        <begin position="176"/>
        <end position="190"/>
    </location>
</feature>
<comment type="catalytic activity">
    <reaction evidence="7">
        <text>dITP + H2O = dIMP + diphosphate + H(+)</text>
        <dbReference type="Rhea" id="RHEA:28342"/>
        <dbReference type="ChEBI" id="CHEBI:15377"/>
        <dbReference type="ChEBI" id="CHEBI:15378"/>
        <dbReference type="ChEBI" id="CHEBI:33019"/>
        <dbReference type="ChEBI" id="CHEBI:61194"/>
        <dbReference type="ChEBI" id="CHEBI:61382"/>
        <dbReference type="EC" id="3.6.1.66"/>
    </reaction>
</comment>
<evidence type="ECO:0000256" key="2">
    <source>
        <dbReference type="ARBA" id="ARBA00022723"/>
    </source>
</evidence>
<dbReference type="EMBL" id="JASXSX010000002">
    <property type="protein sequence ID" value="MDT3767814.1"/>
    <property type="molecule type" value="Genomic_DNA"/>
</dbReference>
<feature type="region of interest" description="Disordered" evidence="8">
    <location>
        <begin position="171"/>
        <end position="190"/>
    </location>
</feature>
<keyword evidence="3 7" id="KW-0547">Nucleotide-binding</keyword>
<dbReference type="RefSeq" id="WP_313273894.1">
    <property type="nucleotide sequence ID" value="NZ_JASXSX010000002.1"/>
</dbReference>
<evidence type="ECO:0000256" key="8">
    <source>
        <dbReference type="SAM" id="MobiDB-lite"/>
    </source>
</evidence>
<comment type="cofactor">
    <cofactor evidence="7">
        <name>Mg(2+)</name>
        <dbReference type="ChEBI" id="CHEBI:18420"/>
    </cofactor>
    <text evidence="7">Binds 1 Mg(2+) ion per subunit.</text>
</comment>
<feature type="binding site" evidence="7">
    <location>
        <begin position="8"/>
        <end position="13"/>
    </location>
    <ligand>
        <name>substrate</name>
    </ligand>
</feature>
<keyword evidence="10" id="KW-1185">Reference proteome</keyword>
<comment type="subunit">
    <text evidence="7">Homodimer.</text>
</comment>
<keyword evidence="4 7" id="KW-0378">Hydrolase</keyword>
<comment type="catalytic activity">
    <reaction evidence="7">
        <text>ITP + H2O = IMP + diphosphate + H(+)</text>
        <dbReference type="Rhea" id="RHEA:29399"/>
        <dbReference type="ChEBI" id="CHEBI:15377"/>
        <dbReference type="ChEBI" id="CHEBI:15378"/>
        <dbReference type="ChEBI" id="CHEBI:33019"/>
        <dbReference type="ChEBI" id="CHEBI:58053"/>
        <dbReference type="ChEBI" id="CHEBI:61402"/>
        <dbReference type="EC" id="3.6.1.66"/>
    </reaction>
</comment>
<dbReference type="InterPro" id="IPR020922">
    <property type="entry name" value="dITP/XTP_pyrophosphatase"/>
</dbReference>
<proteinExistence type="inferred from homology"/>
<feature type="active site" description="Proton acceptor" evidence="7">
    <location>
        <position position="74"/>
    </location>
</feature>
<dbReference type="PANTHER" id="PTHR11067">
    <property type="entry name" value="INOSINE TRIPHOSPHATE PYROPHOSPHATASE/HAM1 PROTEIN"/>
    <property type="match status" value="1"/>
</dbReference>
<dbReference type="HAMAP" id="MF_01405">
    <property type="entry name" value="Non_canon_purine_NTPase"/>
    <property type="match status" value="1"/>
</dbReference>
<dbReference type="PANTHER" id="PTHR11067:SF9">
    <property type="entry name" value="INOSINE TRIPHOSPHATE PYROPHOSPHATASE"/>
    <property type="match status" value="1"/>
</dbReference>
<dbReference type="GO" id="GO:0016787">
    <property type="term" value="F:hydrolase activity"/>
    <property type="evidence" value="ECO:0007669"/>
    <property type="project" value="UniProtKB-KW"/>
</dbReference>
<comment type="caution">
    <text evidence="9">The sequence shown here is derived from an EMBL/GenBank/DDBJ whole genome shotgun (WGS) entry which is preliminary data.</text>
</comment>
<reference evidence="9 10" key="1">
    <citation type="submission" date="2023-06" db="EMBL/GenBank/DDBJ databases">
        <title>Draft genome sequence of Gleimia hominis type strain CCUG 57540T.</title>
        <authorList>
            <person name="Salva-Serra F."/>
            <person name="Cardew S."/>
            <person name="Jensie Markopoulos S."/>
            <person name="Ohlen M."/>
            <person name="Inganas E."/>
            <person name="Svensson-Stadler L."/>
            <person name="Moore E.R.B."/>
        </authorList>
    </citation>
    <scope>NUCLEOTIDE SEQUENCE [LARGE SCALE GENOMIC DNA]</scope>
    <source>
        <strain evidence="9 10">CCUG 57540</strain>
    </source>
</reference>
<evidence type="ECO:0000256" key="7">
    <source>
        <dbReference type="HAMAP-Rule" id="MF_01405"/>
    </source>
</evidence>
<keyword evidence="5 7" id="KW-0460">Magnesium</keyword>
<dbReference type="Pfam" id="PF01725">
    <property type="entry name" value="Ham1p_like"/>
    <property type="match status" value="2"/>
</dbReference>
<evidence type="ECO:0000256" key="6">
    <source>
        <dbReference type="ARBA" id="ARBA00023080"/>
    </source>
</evidence>
<dbReference type="InterPro" id="IPR029001">
    <property type="entry name" value="ITPase-like_fam"/>
</dbReference>
<feature type="binding site" evidence="7">
    <location>
        <position position="74"/>
    </location>
    <ligand>
        <name>Mg(2+)</name>
        <dbReference type="ChEBI" id="CHEBI:18420"/>
    </ligand>
</feature>
<feature type="binding site" evidence="7">
    <location>
        <begin position="245"/>
        <end position="246"/>
    </location>
    <ligand>
        <name>substrate</name>
    </ligand>
</feature>
<gene>
    <name evidence="9" type="ORF">QS713_07045</name>
</gene>
<dbReference type="SUPFAM" id="SSF52972">
    <property type="entry name" value="ITPase-like"/>
    <property type="match status" value="2"/>
</dbReference>
<evidence type="ECO:0000256" key="5">
    <source>
        <dbReference type="ARBA" id="ARBA00022842"/>
    </source>
</evidence>
<feature type="binding site" evidence="7">
    <location>
        <position position="240"/>
    </location>
    <ligand>
        <name>substrate</name>
    </ligand>
</feature>
<organism evidence="9 10">
    <name type="scientific">Gleimia hominis</name>
    <dbReference type="NCBI Taxonomy" id="595468"/>
    <lineage>
        <taxon>Bacteria</taxon>
        <taxon>Bacillati</taxon>
        <taxon>Actinomycetota</taxon>
        <taxon>Actinomycetes</taxon>
        <taxon>Actinomycetales</taxon>
        <taxon>Actinomycetaceae</taxon>
        <taxon>Gleimia</taxon>
    </lineage>
</organism>
<feature type="binding site" evidence="7">
    <location>
        <begin position="217"/>
        <end position="220"/>
    </location>
    <ligand>
        <name>substrate</name>
    </ligand>
</feature>
<feature type="compositionally biased region" description="Basic and acidic residues" evidence="8">
    <location>
        <begin position="151"/>
        <end position="163"/>
    </location>
</feature>
<comment type="catalytic activity">
    <reaction evidence="7">
        <text>XTP + H2O = XMP + diphosphate + H(+)</text>
        <dbReference type="Rhea" id="RHEA:28610"/>
        <dbReference type="ChEBI" id="CHEBI:15377"/>
        <dbReference type="ChEBI" id="CHEBI:15378"/>
        <dbReference type="ChEBI" id="CHEBI:33019"/>
        <dbReference type="ChEBI" id="CHEBI:57464"/>
        <dbReference type="ChEBI" id="CHEBI:61314"/>
        <dbReference type="EC" id="3.6.1.66"/>
    </reaction>
</comment>
<evidence type="ECO:0000313" key="9">
    <source>
        <dbReference type="EMBL" id="MDT3767814.1"/>
    </source>
</evidence>
<comment type="similarity">
    <text evidence="1 7">Belongs to the HAM1 NTPase family.</text>
</comment>
<dbReference type="Gene3D" id="3.90.950.10">
    <property type="match status" value="1"/>
</dbReference>
<evidence type="ECO:0000256" key="4">
    <source>
        <dbReference type="ARBA" id="ARBA00022801"/>
    </source>
</evidence>
<dbReference type="InterPro" id="IPR002637">
    <property type="entry name" value="RdgB/HAM1"/>
</dbReference>
<accession>A0ABU3IBQ7</accession>
<protein>
    <recommendedName>
        <fullName evidence="7">dITP/XTP pyrophosphatase</fullName>
        <ecNumber evidence="7">3.6.1.66</ecNumber>
    </recommendedName>
    <alternativeName>
        <fullName evidence="7">Non-canonical purine NTP pyrophosphatase</fullName>
    </alternativeName>
    <alternativeName>
        <fullName evidence="7">Non-standard purine NTP pyrophosphatase</fullName>
    </alternativeName>
    <alternativeName>
        <fullName evidence="7">Nucleoside-triphosphate diphosphatase</fullName>
    </alternativeName>
    <alternativeName>
        <fullName evidence="7">Nucleoside-triphosphate pyrophosphatase</fullName>
        <shortName evidence="7">NTPase</shortName>
    </alternativeName>
</protein>
<keyword evidence="6 7" id="KW-0546">Nucleotide metabolism</keyword>
<dbReference type="Proteomes" id="UP001247542">
    <property type="component" value="Unassembled WGS sequence"/>
</dbReference>
<comment type="function">
    <text evidence="7">Pyrophosphatase that catalyzes the hydrolysis of nucleoside triphosphates to their monophosphate derivatives, with a high preference for the non-canonical purine nucleotides XTP (xanthosine triphosphate), dITP (deoxyinosine triphosphate) and ITP. Seems to function as a house-cleaning enzyme that removes non-canonical purine nucleotides from the nucleotide pool, thus preventing their incorporation into DNA/RNA and avoiding chromosomal lesions.</text>
</comment>